<comment type="caution">
    <text evidence="1">The sequence shown here is derived from an EMBL/GenBank/DDBJ whole genome shotgun (WGS) entry which is preliminary data.</text>
</comment>
<reference evidence="1 2" key="1">
    <citation type="journal article" date="2019" name="Int. J. Syst. Evol. Microbiol.">
        <title>The Global Catalogue of Microorganisms (GCM) 10K type strain sequencing project: providing services to taxonomists for standard genome sequencing and annotation.</title>
        <authorList>
            <consortium name="The Broad Institute Genomics Platform"/>
            <consortium name="The Broad Institute Genome Sequencing Center for Infectious Disease"/>
            <person name="Wu L."/>
            <person name="Ma J."/>
        </authorList>
    </citation>
    <scope>NUCLEOTIDE SEQUENCE [LARGE SCALE GENOMIC DNA]</scope>
    <source>
        <strain evidence="1 2">JCM 3380</strain>
    </source>
</reference>
<keyword evidence="2" id="KW-1185">Reference proteome</keyword>
<organism evidence="1 2">
    <name type="scientific">Saccharothrix mutabilis subsp. mutabilis</name>
    <dbReference type="NCBI Taxonomy" id="66855"/>
    <lineage>
        <taxon>Bacteria</taxon>
        <taxon>Bacillati</taxon>
        <taxon>Actinomycetota</taxon>
        <taxon>Actinomycetes</taxon>
        <taxon>Pseudonocardiales</taxon>
        <taxon>Pseudonocardiaceae</taxon>
        <taxon>Saccharothrix</taxon>
    </lineage>
</organism>
<name>A0ABN0T2Y7_9PSEU</name>
<protein>
    <recommendedName>
        <fullName evidence="3">SHSP domain-containing protein</fullName>
    </recommendedName>
</protein>
<dbReference type="Proteomes" id="UP001500416">
    <property type="component" value="Unassembled WGS sequence"/>
</dbReference>
<evidence type="ECO:0008006" key="3">
    <source>
        <dbReference type="Google" id="ProtNLM"/>
    </source>
</evidence>
<proteinExistence type="predicted"/>
<evidence type="ECO:0000313" key="1">
    <source>
        <dbReference type="EMBL" id="GAA0210800.1"/>
    </source>
</evidence>
<accession>A0ABN0T2Y7</accession>
<dbReference type="EMBL" id="BAAABU010000001">
    <property type="protein sequence ID" value="GAA0210800.1"/>
    <property type="molecule type" value="Genomic_DNA"/>
</dbReference>
<gene>
    <name evidence="1" type="ORF">GCM10010492_05700</name>
</gene>
<dbReference type="InterPro" id="IPR008978">
    <property type="entry name" value="HSP20-like_chaperone"/>
</dbReference>
<dbReference type="CDD" id="cd00298">
    <property type="entry name" value="ACD_sHsps_p23-like"/>
    <property type="match status" value="1"/>
</dbReference>
<evidence type="ECO:0000313" key="2">
    <source>
        <dbReference type="Proteomes" id="UP001500416"/>
    </source>
</evidence>
<dbReference type="SUPFAM" id="SSF49764">
    <property type="entry name" value="HSP20-like chaperones"/>
    <property type="match status" value="1"/>
</dbReference>
<sequence>MPAWSGYTPFDVPETHREVTVVEWLTVHRGRPDPGPLREMDLWWNLIGRTLGRDWDVTTDDGDPHAVDVVVTRDAYLIATVLPGPDVLVEVHDHDVRADGVPVLRSRVGITARRPPDGFYFCATIPAVVDVDRIEAWLLDGVLVVRAPLTWAGRATA</sequence>